<dbReference type="PANTHER" id="PTHR31389">
    <property type="entry name" value="LD39211P"/>
    <property type="match status" value="1"/>
</dbReference>
<reference evidence="2" key="1">
    <citation type="submission" date="2022-01" db="EMBL/GenBank/DDBJ databases">
        <title>Genome Sequence Resource for Two Populations of Ditylenchus destructor, the Migratory Endoparasitic Phytonematode.</title>
        <authorList>
            <person name="Zhang H."/>
            <person name="Lin R."/>
            <person name="Xie B."/>
        </authorList>
    </citation>
    <scope>NUCLEOTIDE SEQUENCE</scope>
    <source>
        <strain evidence="2">BazhouSP</strain>
    </source>
</reference>
<dbReference type="PANTHER" id="PTHR31389:SF4">
    <property type="entry name" value="LD39211P"/>
    <property type="match status" value="1"/>
</dbReference>
<evidence type="ECO:0000256" key="1">
    <source>
        <dbReference type="SAM" id="Phobius"/>
    </source>
</evidence>
<dbReference type="Pfam" id="PF07801">
    <property type="entry name" value="DUF1647"/>
    <property type="match status" value="1"/>
</dbReference>
<keyword evidence="1" id="KW-1133">Transmembrane helix</keyword>
<protein>
    <submittedName>
        <fullName evidence="2">Uncharacterized protein</fullName>
    </submittedName>
</protein>
<dbReference type="AlphaFoldDB" id="A0AAD4N1Q7"/>
<dbReference type="Proteomes" id="UP001201812">
    <property type="component" value="Unassembled WGS sequence"/>
</dbReference>
<evidence type="ECO:0000313" key="3">
    <source>
        <dbReference type="Proteomes" id="UP001201812"/>
    </source>
</evidence>
<dbReference type="EMBL" id="JAKKPZ010000021">
    <property type="protein sequence ID" value="KAI1711638.1"/>
    <property type="molecule type" value="Genomic_DNA"/>
</dbReference>
<name>A0AAD4N1Q7_9BILA</name>
<keyword evidence="1" id="KW-0472">Membrane</keyword>
<evidence type="ECO:0000313" key="2">
    <source>
        <dbReference type="EMBL" id="KAI1711638.1"/>
    </source>
</evidence>
<comment type="caution">
    <text evidence="2">The sequence shown here is derived from an EMBL/GenBank/DDBJ whole genome shotgun (WGS) entry which is preliminary data.</text>
</comment>
<gene>
    <name evidence="2" type="ORF">DdX_10100</name>
</gene>
<keyword evidence="3" id="KW-1185">Reference proteome</keyword>
<sequence>MAILIFNQKIKVVLKLFIYSVIHLTLVAGIPPRKAINLEEFCGNENMVYNTVLRSADEQLKGTKRFPCETLPYLERYGLMDSQKQNWNAPVKKIGEGAVFVVAANGPYFPYLRRILHSIKQVFGKDQKVIGYDLGGISENSAMEVLSEFNTVFYGDTSLNFVQKEPLNKFLQYIEQGVISPFQMPSETSYSSKFATLKGFYRYIPDYTYSLFPTTSHTEEEASFIIAQRSEYTRRLLKWAVSCAVTKDCINIIPPSTINCAQWTYNPVILKTPLGYHKCHLYDQTTLNLLNGNLEHEILVKASPNSKLISRYDKRHPRYWLQSYFYVDKCKTLARSTDFIGTVKC</sequence>
<feature type="transmembrane region" description="Helical" evidence="1">
    <location>
        <begin position="12"/>
        <end position="30"/>
    </location>
</feature>
<organism evidence="2 3">
    <name type="scientific">Ditylenchus destructor</name>
    <dbReference type="NCBI Taxonomy" id="166010"/>
    <lineage>
        <taxon>Eukaryota</taxon>
        <taxon>Metazoa</taxon>
        <taxon>Ecdysozoa</taxon>
        <taxon>Nematoda</taxon>
        <taxon>Chromadorea</taxon>
        <taxon>Rhabditida</taxon>
        <taxon>Tylenchina</taxon>
        <taxon>Tylenchomorpha</taxon>
        <taxon>Sphaerularioidea</taxon>
        <taxon>Anguinidae</taxon>
        <taxon>Anguininae</taxon>
        <taxon>Ditylenchus</taxon>
    </lineage>
</organism>
<accession>A0AAD4N1Q7</accession>
<dbReference type="InterPro" id="IPR012444">
    <property type="entry name" value="DUF1647"/>
</dbReference>
<keyword evidence="1" id="KW-0812">Transmembrane</keyword>
<proteinExistence type="predicted"/>